<feature type="active site" description="Charge relay system" evidence="5">
    <location>
        <position position="225"/>
    </location>
</feature>
<name>A0A0B4GNB1_METGA</name>
<dbReference type="InterPro" id="IPR036928">
    <property type="entry name" value="AS_sf"/>
</dbReference>
<gene>
    <name evidence="8" type="ORF">MGU_11414</name>
</gene>
<feature type="active site" description="Acyl-ester intermediate" evidence="5">
    <location>
        <position position="249"/>
    </location>
</feature>
<evidence type="ECO:0000256" key="5">
    <source>
        <dbReference type="PIRSR" id="PIRSR001221-1"/>
    </source>
</evidence>
<comment type="caution">
    <text evidence="8">The sequence shown here is derived from an EMBL/GenBank/DDBJ whole genome shotgun (WGS) entry which is preliminary data.</text>
</comment>
<dbReference type="PANTHER" id="PTHR46072:SF3">
    <property type="entry name" value="AMIDASE"/>
    <property type="match status" value="1"/>
</dbReference>
<dbReference type="HOGENOM" id="CLU_009600_9_2_1"/>
<dbReference type="SUPFAM" id="SSF75304">
    <property type="entry name" value="Amidase signature (AS) enzymes"/>
    <property type="match status" value="1"/>
</dbReference>
<feature type="domain" description="Amidase" evidence="7">
    <location>
        <begin position="95"/>
        <end position="547"/>
    </location>
</feature>
<dbReference type="InterPro" id="IPR023631">
    <property type="entry name" value="Amidase_dom"/>
</dbReference>
<evidence type="ECO:0000256" key="1">
    <source>
        <dbReference type="ARBA" id="ARBA00001311"/>
    </source>
</evidence>
<dbReference type="OrthoDB" id="6428749at2759"/>
<comment type="similarity">
    <text evidence="2">Belongs to the amidase family.</text>
</comment>
<sequence>MTVNSVTSNGPARAGEALHDGRQQTDKAIPEAWKLDPSLLAGLKLPLETFKNNLIELDLPRKSDILSQSELEITESYSVYELLTGLAKGSLTSLEVTTAFAKRASIAHQVTNCLTEIFFDQALDRARALDTQREQGKPIGPLHGLPVSLKECFQLDGIPATLGLLAYSGHVSTTNSALVELLTELGAVFYCKTNIPQTMMAADSHNYIFGRTLNPWNTSLTAGGSSGGESALVAFRGSPLGVGTDLAGSVRIPSLCCGTYGFRPSADRIPYFGQQSCANGGLRTITSCAGPIANSMDALEVFMKAVVNATPARLDPFVLDIPWREVRGTIKPKLRFGVIPEDSVFPIHPPVKNAVNKAVKLLEANGHEIVRLQPEDCLVAKSALVAWALMDLDDTADRVVAAGGEPPIPARVRMREEMAKIDWSCIADVGSTPGVARLAALTVKRSEIINAWRKLWQHHQLDAVIGPPAQNTAVEHDEYGIPPYTQLLNFLDYPACVIPFGRARSLNPPEKFESKAGQSAPKYNPENLDGAPCSIQVFTQKMRDEECMEIAKVVDRCLH</sequence>
<evidence type="ECO:0000259" key="7">
    <source>
        <dbReference type="Pfam" id="PF01425"/>
    </source>
</evidence>
<organism evidence="8 9">
    <name type="scientific">Metarhizium guizhouense (strain ARSEF 977)</name>
    <dbReference type="NCBI Taxonomy" id="1276136"/>
    <lineage>
        <taxon>Eukaryota</taxon>
        <taxon>Fungi</taxon>
        <taxon>Dikarya</taxon>
        <taxon>Ascomycota</taxon>
        <taxon>Pezizomycotina</taxon>
        <taxon>Sordariomycetes</taxon>
        <taxon>Hypocreomycetidae</taxon>
        <taxon>Hypocreales</taxon>
        <taxon>Clavicipitaceae</taxon>
        <taxon>Metarhizium</taxon>
    </lineage>
</organism>
<dbReference type="PANTHER" id="PTHR46072">
    <property type="entry name" value="AMIDASE-RELATED-RELATED"/>
    <property type="match status" value="1"/>
</dbReference>
<dbReference type="Pfam" id="PF01425">
    <property type="entry name" value="Amidase"/>
    <property type="match status" value="1"/>
</dbReference>
<keyword evidence="4" id="KW-0378">Hydrolase</keyword>
<dbReference type="Proteomes" id="UP000031192">
    <property type="component" value="Unassembled WGS sequence"/>
</dbReference>
<proteinExistence type="inferred from homology"/>
<feature type="compositionally biased region" description="Polar residues" evidence="6">
    <location>
        <begin position="1"/>
        <end position="10"/>
    </location>
</feature>
<evidence type="ECO:0000256" key="4">
    <source>
        <dbReference type="ARBA" id="ARBA00022801"/>
    </source>
</evidence>
<feature type="active site" description="Charge relay system" evidence="5">
    <location>
        <position position="150"/>
    </location>
</feature>
<comment type="catalytic activity">
    <reaction evidence="1">
        <text>a monocarboxylic acid amide + H2O = a monocarboxylate + NH4(+)</text>
        <dbReference type="Rhea" id="RHEA:12020"/>
        <dbReference type="ChEBI" id="CHEBI:15377"/>
        <dbReference type="ChEBI" id="CHEBI:28938"/>
        <dbReference type="ChEBI" id="CHEBI:35757"/>
        <dbReference type="ChEBI" id="CHEBI:83628"/>
        <dbReference type="EC" id="3.5.1.4"/>
    </reaction>
</comment>
<dbReference type="PROSITE" id="PS00571">
    <property type="entry name" value="AMIDASES"/>
    <property type="match status" value="1"/>
</dbReference>
<evidence type="ECO:0000256" key="6">
    <source>
        <dbReference type="SAM" id="MobiDB-lite"/>
    </source>
</evidence>
<evidence type="ECO:0000256" key="2">
    <source>
        <dbReference type="ARBA" id="ARBA00009199"/>
    </source>
</evidence>
<evidence type="ECO:0000256" key="3">
    <source>
        <dbReference type="ARBA" id="ARBA00012922"/>
    </source>
</evidence>
<evidence type="ECO:0000313" key="8">
    <source>
        <dbReference type="EMBL" id="KID81212.1"/>
    </source>
</evidence>
<reference evidence="8 9" key="1">
    <citation type="journal article" date="2014" name="Proc. Natl. Acad. Sci. U.S.A.">
        <title>Trajectory and genomic determinants of fungal-pathogen speciation and host adaptation.</title>
        <authorList>
            <person name="Hu X."/>
            <person name="Xiao G."/>
            <person name="Zheng P."/>
            <person name="Shang Y."/>
            <person name="Su Y."/>
            <person name="Zhang X."/>
            <person name="Liu X."/>
            <person name="Zhan S."/>
            <person name="St Leger R.J."/>
            <person name="Wang C."/>
        </authorList>
    </citation>
    <scope>NUCLEOTIDE SEQUENCE [LARGE SCALE GENOMIC DNA]</scope>
    <source>
        <strain evidence="8 9">ARSEF 977</strain>
    </source>
</reference>
<dbReference type="InterPro" id="IPR020556">
    <property type="entry name" value="Amidase_CS"/>
</dbReference>
<keyword evidence="9" id="KW-1185">Reference proteome</keyword>
<evidence type="ECO:0000313" key="9">
    <source>
        <dbReference type="Proteomes" id="UP000031192"/>
    </source>
</evidence>
<feature type="region of interest" description="Disordered" evidence="6">
    <location>
        <begin position="1"/>
        <end position="23"/>
    </location>
</feature>
<accession>A0A0B4GNB1</accession>
<protein>
    <recommendedName>
        <fullName evidence="3">amidase</fullName>
        <ecNumber evidence="3">3.5.1.4</ecNumber>
    </recommendedName>
</protein>
<dbReference type="EMBL" id="AZNH01000179">
    <property type="protein sequence ID" value="KID81212.1"/>
    <property type="molecule type" value="Genomic_DNA"/>
</dbReference>
<dbReference type="Gene3D" id="3.90.1300.10">
    <property type="entry name" value="Amidase signature (AS) domain"/>
    <property type="match status" value="1"/>
</dbReference>
<dbReference type="GO" id="GO:0004040">
    <property type="term" value="F:amidase activity"/>
    <property type="evidence" value="ECO:0007669"/>
    <property type="project" value="UniProtKB-EC"/>
</dbReference>
<dbReference type="AlphaFoldDB" id="A0A0B4GNB1"/>
<dbReference type="EC" id="3.5.1.4" evidence="3"/>
<dbReference type="PIRSF" id="PIRSF001221">
    <property type="entry name" value="Amidase_fungi"/>
    <property type="match status" value="1"/>
</dbReference>